<keyword evidence="2" id="KW-1185">Reference proteome</keyword>
<sequence length="154" mass="17343">MSRLTTETISDWLQQLGIEFSLCQHCDGLHINLVTELNGVFDCKVELLDSDLYWVTAIEVAPQDLFQIQANLGPLSINYAELKFFIELDNTELPRLLCMNTLFTESGDISQAQFNYWVNRLIRQTTLAVQDLDAQALASDTNEIVSASSSSILH</sequence>
<proteinExistence type="predicted"/>
<evidence type="ECO:0000313" key="1">
    <source>
        <dbReference type="EMBL" id="GLS84674.1"/>
    </source>
</evidence>
<dbReference type="Proteomes" id="UP001157439">
    <property type="component" value="Unassembled WGS sequence"/>
</dbReference>
<evidence type="ECO:0008006" key="3">
    <source>
        <dbReference type="Google" id="ProtNLM"/>
    </source>
</evidence>
<name>A0AA37TMX2_9GAMM</name>
<comment type="caution">
    <text evidence="1">The sequence shown here is derived from an EMBL/GenBank/DDBJ whole genome shotgun (WGS) entry which is preliminary data.</text>
</comment>
<accession>A0AA37TMX2</accession>
<organism evidence="1 2">
    <name type="scientific">Paraferrimonas haliotis</name>
    <dbReference type="NCBI Taxonomy" id="2013866"/>
    <lineage>
        <taxon>Bacteria</taxon>
        <taxon>Pseudomonadati</taxon>
        <taxon>Pseudomonadota</taxon>
        <taxon>Gammaproteobacteria</taxon>
        <taxon>Alteromonadales</taxon>
        <taxon>Ferrimonadaceae</taxon>
        <taxon>Paraferrimonas</taxon>
    </lineage>
</organism>
<evidence type="ECO:0000313" key="2">
    <source>
        <dbReference type="Proteomes" id="UP001157439"/>
    </source>
</evidence>
<reference evidence="1 2" key="1">
    <citation type="journal article" date="2014" name="Int. J. Syst. Evol. Microbiol.">
        <title>Complete genome sequence of Corynebacterium casei LMG S-19264T (=DSM 44701T), isolated from a smear-ripened cheese.</title>
        <authorList>
            <consortium name="US DOE Joint Genome Institute (JGI-PGF)"/>
            <person name="Walter F."/>
            <person name="Albersmeier A."/>
            <person name="Kalinowski J."/>
            <person name="Ruckert C."/>
        </authorList>
    </citation>
    <scope>NUCLEOTIDE SEQUENCE [LARGE SCALE GENOMIC DNA]</scope>
    <source>
        <strain evidence="1 2">NBRC 112785</strain>
    </source>
</reference>
<dbReference type="EMBL" id="BSPO01000003">
    <property type="protein sequence ID" value="GLS84674.1"/>
    <property type="molecule type" value="Genomic_DNA"/>
</dbReference>
<dbReference type="AlphaFoldDB" id="A0AA37TMX2"/>
<gene>
    <name evidence="1" type="ORF">GCM10007894_26510</name>
</gene>
<dbReference type="RefSeq" id="WP_095499138.1">
    <property type="nucleotide sequence ID" value="NZ_BSPO01000003.1"/>
</dbReference>
<protein>
    <recommendedName>
        <fullName evidence="3">Sensory transduction regulator</fullName>
    </recommendedName>
</protein>